<dbReference type="PANTHER" id="PTHR43534">
    <property type="entry name" value="MIND SUPERFAMILY P-LOOP ATPASE CONTAINING AN INSERTED FERREDOXIN DOMAIN"/>
    <property type="match status" value="1"/>
</dbReference>
<dbReference type="PANTHER" id="PTHR43534:SF1">
    <property type="entry name" value="4FE-4S CLUSTER CONTAINING PARA FAMILY ATPASE PROTEIN"/>
    <property type="match status" value="1"/>
</dbReference>
<evidence type="ECO:0000256" key="2">
    <source>
        <dbReference type="ARBA" id="ARBA00023004"/>
    </source>
</evidence>
<organism evidence="5 6">
    <name type="scientific">Herbinix hemicellulosilytica</name>
    <dbReference type="NCBI Taxonomy" id="1564487"/>
    <lineage>
        <taxon>Bacteria</taxon>
        <taxon>Bacillati</taxon>
        <taxon>Bacillota</taxon>
        <taxon>Clostridia</taxon>
        <taxon>Lachnospirales</taxon>
        <taxon>Lachnospiraceae</taxon>
        <taxon>Herbinix</taxon>
    </lineage>
</organism>
<evidence type="ECO:0000256" key="1">
    <source>
        <dbReference type="ARBA" id="ARBA00022723"/>
    </source>
</evidence>
<dbReference type="InterPro" id="IPR017896">
    <property type="entry name" value="4Fe4S_Fe-S-bd"/>
</dbReference>
<evidence type="ECO:0000256" key="3">
    <source>
        <dbReference type="ARBA" id="ARBA00023014"/>
    </source>
</evidence>
<dbReference type="Gene3D" id="3.40.50.300">
    <property type="entry name" value="P-loop containing nucleotide triphosphate hydrolases"/>
    <property type="match status" value="1"/>
</dbReference>
<feature type="domain" description="4Fe-4S ferredoxin-type" evidence="4">
    <location>
        <begin position="60"/>
        <end position="87"/>
    </location>
</feature>
<dbReference type="InterPro" id="IPR027417">
    <property type="entry name" value="P-loop_NTPase"/>
</dbReference>
<dbReference type="InterPro" id="IPR017900">
    <property type="entry name" value="4Fe4S_Fe_S_CS"/>
</dbReference>
<keyword evidence="2" id="KW-0408">Iron</keyword>
<dbReference type="PROSITE" id="PS00198">
    <property type="entry name" value="4FE4S_FER_1"/>
    <property type="match status" value="1"/>
</dbReference>
<protein>
    <recommendedName>
        <fullName evidence="4">4Fe-4S ferredoxin-type domain-containing protein</fullName>
    </recommendedName>
</protein>
<dbReference type="Gene3D" id="3.30.70.20">
    <property type="match status" value="1"/>
</dbReference>
<feature type="domain" description="4Fe-4S ferredoxin-type" evidence="4">
    <location>
        <begin position="88"/>
        <end position="117"/>
    </location>
</feature>
<dbReference type="EMBL" id="CVTD020000009">
    <property type="protein sequence ID" value="CRZ33877.1"/>
    <property type="molecule type" value="Genomic_DNA"/>
</dbReference>
<dbReference type="Pfam" id="PF00037">
    <property type="entry name" value="Fer4"/>
    <property type="match status" value="2"/>
</dbReference>
<keyword evidence="1" id="KW-0479">Metal-binding</keyword>
<evidence type="ECO:0000313" key="5">
    <source>
        <dbReference type="EMBL" id="CRZ33877.1"/>
    </source>
</evidence>
<dbReference type="CDD" id="cd03110">
    <property type="entry name" value="SIMIBI_bact_arch"/>
    <property type="match status" value="1"/>
</dbReference>
<gene>
    <name evidence="5" type="ORF">HHT355_0673</name>
</gene>
<dbReference type="InterPro" id="IPR002586">
    <property type="entry name" value="CobQ/CobB/MinD/ParA_Nub-bd_dom"/>
</dbReference>
<reference evidence="5 6" key="1">
    <citation type="submission" date="2015-06" db="EMBL/GenBank/DDBJ databases">
        <authorList>
            <person name="Wibberg Daniel"/>
        </authorList>
    </citation>
    <scope>NUCLEOTIDE SEQUENCE [LARGE SCALE GENOMIC DNA]</scope>
    <source>
        <strain evidence="5 6">T3/55T</strain>
    </source>
</reference>
<evidence type="ECO:0000313" key="6">
    <source>
        <dbReference type="Proteomes" id="UP000236497"/>
    </source>
</evidence>
<dbReference type="Pfam" id="PF01656">
    <property type="entry name" value="CbiA"/>
    <property type="match status" value="1"/>
</dbReference>
<accession>A0A0H5SEJ7</accession>
<dbReference type="SUPFAM" id="SSF52540">
    <property type="entry name" value="P-loop containing nucleoside triphosphate hydrolases"/>
    <property type="match status" value="1"/>
</dbReference>
<dbReference type="AlphaFoldDB" id="A0A0H5SEJ7"/>
<keyword evidence="3" id="KW-0411">Iron-sulfur</keyword>
<name>A0A0H5SEJ7_HERHM</name>
<dbReference type="Proteomes" id="UP000236497">
    <property type="component" value="Unassembled WGS sequence"/>
</dbReference>
<proteinExistence type="predicted"/>
<dbReference type="GO" id="GO:0051536">
    <property type="term" value="F:iron-sulfur cluster binding"/>
    <property type="evidence" value="ECO:0007669"/>
    <property type="project" value="UniProtKB-KW"/>
</dbReference>
<dbReference type="GO" id="GO:0046872">
    <property type="term" value="F:metal ion binding"/>
    <property type="evidence" value="ECO:0007669"/>
    <property type="project" value="UniProtKB-KW"/>
</dbReference>
<evidence type="ECO:0000259" key="4">
    <source>
        <dbReference type="PROSITE" id="PS51379"/>
    </source>
</evidence>
<sequence length="294" mass="31189">MKQLLILSGKGGTGKTTIASAFIKLSKARAYADCDVDAPNLHLITKQNSLPKKRDYYGLPKAEIDTELCIECGQCRQNCRFDAISADGKYKVDPFACEGCGVCELVCPVEAVTLKPAVAGELLLYTEGEKVFSTAQLKMGSGTSGMLVTEVKKQMKSAAADVEFAIIDGSPGIGCPVIASLSGVDMVLIVAEPSISGISDMERIINTATKFGVKTAVCINKFDTNMQNTEKIENFCKGQGISLMGRIPFDSDAVKAINNGQTIVDIVCASGAAVKVVFSKTMELLFEEGGGLRS</sequence>
<dbReference type="RefSeq" id="WP_065820953.1">
    <property type="nucleotide sequence ID" value="NZ_CVTD020000009.1"/>
</dbReference>
<keyword evidence="6" id="KW-1185">Reference proteome</keyword>
<dbReference type="OrthoDB" id="9804603at2"/>
<dbReference type="PROSITE" id="PS51379">
    <property type="entry name" value="4FE4S_FER_2"/>
    <property type="match status" value="2"/>
</dbReference>